<feature type="transmembrane region" description="Helical" evidence="1">
    <location>
        <begin position="261"/>
        <end position="279"/>
    </location>
</feature>
<name>A0A133ZTR2_9BACL</name>
<gene>
    <name evidence="2" type="ORF">HMPREF3186_01333</name>
</gene>
<keyword evidence="1" id="KW-0812">Transmembrane</keyword>
<protein>
    <recommendedName>
        <fullName evidence="4">MFS transporter</fullName>
    </recommendedName>
</protein>
<evidence type="ECO:0000313" key="3">
    <source>
        <dbReference type="Proteomes" id="UP000070355"/>
    </source>
</evidence>
<feature type="transmembrane region" description="Helical" evidence="1">
    <location>
        <begin position="12"/>
        <end position="36"/>
    </location>
</feature>
<evidence type="ECO:0000313" key="2">
    <source>
        <dbReference type="EMBL" id="KXB58837.1"/>
    </source>
</evidence>
<dbReference type="InterPro" id="IPR036259">
    <property type="entry name" value="MFS_trans_sf"/>
</dbReference>
<reference evidence="3" key="1">
    <citation type="submission" date="2016-01" db="EMBL/GenBank/DDBJ databases">
        <authorList>
            <person name="Mitreva M."/>
            <person name="Pepin K.H."/>
            <person name="Mihindukulasuriya K.A."/>
            <person name="Fulton R."/>
            <person name="Fronick C."/>
            <person name="O'Laughlin M."/>
            <person name="Miner T."/>
            <person name="Herter B."/>
            <person name="Rosa B.A."/>
            <person name="Cordes M."/>
            <person name="Tomlinson C."/>
            <person name="Wollam A."/>
            <person name="Palsikar V.B."/>
            <person name="Mardis E.R."/>
            <person name="Wilson R.K."/>
        </authorList>
    </citation>
    <scope>NUCLEOTIDE SEQUENCE [LARGE SCALE GENOMIC DNA]</scope>
    <source>
        <strain evidence="3">DNF01167</strain>
    </source>
</reference>
<evidence type="ECO:0000256" key="1">
    <source>
        <dbReference type="SAM" id="Phobius"/>
    </source>
</evidence>
<feature type="transmembrane region" description="Helical" evidence="1">
    <location>
        <begin position="130"/>
        <end position="159"/>
    </location>
</feature>
<comment type="caution">
    <text evidence="2">The sequence shown here is derived from an EMBL/GenBank/DDBJ whole genome shotgun (WGS) entry which is preliminary data.</text>
</comment>
<keyword evidence="1" id="KW-0472">Membrane</keyword>
<dbReference type="SUPFAM" id="SSF103473">
    <property type="entry name" value="MFS general substrate transporter"/>
    <property type="match status" value="1"/>
</dbReference>
<dbReference type="AlphaFoldDB" id="A0A133ZTR2"/>
<feature type="transmembrane region" description="Helical" evidence="1">
    <location>
        <begin position="285"/>
        <end position="304"/>
    </location>
</feature>
<dbReference type="EMBL" id="LSDC01000087">
    <property type="protein sequence ID" value="KXB58837.1"/>
    <property type="molecule type" value="Genomic_DNA"/>
</dbReference>
<keyword evidence="1" id="KW-1133">Transmembrane helix</keyword>
<dbReference type="Proteomes" id="UP000070355">
    <property type="component" value="Unassembled WGS sequence"/>
</dbReference>
<feature type="transmembrane region" description="Helical" evidence="1">
    <location>
        <begin position="76"/>
        <end position="96"/>
    </location>
</feature>
<accession>A0A133ZTR2</accession>
<feature type="transmembrane region" description="Helical" evidence="1">
    <location>
        <begin position="316"/>
        <end position="341"/>
    </location>
</feature>
<dbReference type="PATRIC" id="fig|1379.3.peg.1314"/>
<evidence type="ECO:0008006" key="4">
    <source>
        <dbReference type="Google" id="ProtNLM"/>
    </source>
</evidence>
<sequence>MVAVTIALVEVYNIEASTLTSFALIGMIPSLVAFSYSYFFNKIKNTKFWILCFQIMHIILVSLLIVALINKAHIAFIFIYNFLFNLVNCVLTSLNVKVTPEVLNNDNNLINKSVDIQYFTSNSLDILSNFVASLLLGFITYLSLMQLSIPIFLAGVYFFTKLNLNKNIQTTEETKKTEEVVEASIVGNIKTLFSRNAASKIIVIEAFLSGATDLLLKLLPLYLISINIDVKWIALVLSVWRGADLVGAMVAPFVKVPPKNFFYMDYLISGTSFLLVFIIDNSYLKLLFFFITFVVIGVSGNFFEKMLYDDYEGEDLGAIHTIITSFYSVFGVLFLLIPFVYDNIKVLGVSLNILTIMFGLGIFVLLKFEKR</sequence>
<feature type="transmembrane region" description="Helical" evidence="1">
    <location>
        <begin position="48"/>
        <end position="69"/>
    </location>
</feature>
<feature type="transmembrane region" description="Helical" evidence="1">
    <location>
        <begin position="347"/>
        <end position="366"/>
    </location>
</feature>
<organism evidence="2 3">
    <name type="scientific">Gemella haemolysans</name>
    <dbReference type="NCBI Taxonomy" id="1379"/>
    <lineage>
        <taxon>Bacteria</taxon>
        <taxon>Bacillati</taxon>
        <taxon>Bacillota</taxon>
        <taxon>Bacilli</taxon>
        <taxon>Bacillales</taxon>
        <taxon>Gemellaceae</taxon>
        <taxon>Gemella</taxon>
    </lineage>
</organism>
<proteinExistence type="predicted"/>